<dbReference type="InterPro" id="IPR052895">
    <property type="entry name" value="HetReg/Transcr_Mod"/>
</dbReference>
<dbReference type="PANTHER" id="PTHR24148">
    <property type="entry name" value="ANKYRIN REPEAT DOMAIN-CONTAINING PROTEIN 39 HOMOLOG-RELATED"/>
    <property type="match status" value="1"/>
</dbReference>
<organism evidence="3 4">
    <name type="scientific">Rhypophila decipiens</name>
    <dbReference type="NCBI Taxonomy" id="261697"/>
    <lineage>
        <taxon>Eukaryota</taxon>
        <taxon>Fungi</taxon>
        <taxon>Dikarya</taxon>
        <taxon>Ascomycota</taxon>
        <taxon>Pezizomycotina</taxon>
        <taxon>Sordariomycetes</taxon>
        <taxon>Sordariomycetidae</taxon>
        <taxon>Sordariales</taxon>
        <taxon>Naviculisporaceae</taxon>
        <taxon>Rhypophila</taxon>
    </lineage>
</organism>
<dbReference type="Pfam" id="PF06985">
    <property type="entry name" value="HET"/>
    <property type="match status" value="1"/>
</dbReference>
<dbReference type="EMBL" id="MU858198">
    <property type="protein sequence ID" value="KAK4209667.1"/>
    <property type="molecule type" value="Genomic_DNA"/>
</dbReference>
<keyword evidence="4" id="KW-1185">Reference proteome</keyword>
<dbReference type="AlphaFoldDB" id="A0AAN6Y5B3"/>
<feature type="region of interest" description="Disordered" evidence="1">
    <location>
        <begin position="933"/>
        <end position="955"/>
    </location>
</feature>
<accession>A0AAN6Y5B3</accession>
<evidence type="ECO:0000313" key="3">
    <source>
        <dbReference type="EMBL" id="KAK4209667.1"/>
    </source>
</evidence>
<dbReference type="InterPro" id="IPR010730">
    <property type="entry name" value="HET"/>
</dbReference>
<evidence type="ECO:0000259" key="2">
    <source>
        <dbReference type="Pfam" id="PF06985"/>
    </source>
</evidence>
<sequence>MKVLPNLDSRQTSADPTVEDILKLPPFQYKPLPTPTSIRLVQLLPTISPAIIRCTMTTFDLAMARERHPETGGLFPCPYMAMSYTWKDPVTIYEEPARLVDAPESSSEYLLNHFMRVISGPNSMIFAPDLALADYLNERPWIPKQRTTACGQHDLPVGIDTQQQPNHDKASGEDKNEKKKPIEIDGCLACVRENLYDFLRYRHQLLFQYEFAGRNYDDCYRPWIRPVWIDALCINEEDLDERTLQVGLMHMVFNCADGVLAWLGKMDDNGLTETAIKTIGFLANEAKASSPSALEKRKLTLSSFPELTLVNWFALFAFFQRSWFRRAWVVQEAVFGYGKMMFWLGGGWPHVLAWEEVAAVAHFLKSSGLGSEMTKLGRNFLSDQPLSDQLRQILNICRFGQDEPDSDTSSRDKRTLDILSASSEGDDGFSLVTAVREQFWRSENMDDNRTKTISWDPPRFLRVLNLFRRTDTTNPRDKVFALLNLASDTAEMGIWPTYDASVQQVFRCAALGTMVMTKSLSILSQIQEPCDTIVMNLEGWVPDFSAHLRCTLLDDGAEDVVFGASGYATNAFFSLGGDNDGILWVESIKIDVITATTRYENDFEDMVLHLLNLLITVPPTYPIQKILVQMKDEAGNFELIEFLGNMGIGQERSAAEGLVEEAYGSFSSDDSSVEGGSIDDEEEATSRSQTDTTAESSSYEANDMTRTEALWRSLVANILPTAELDDAVRNPYPEITKKRCVTYPAPDSLGQGFSNWLVAHLVEIWYGVLWYDSYETEPGDEDEPEEVKDAKRKNKYASQCITECARDRFLEALKLYVLLYLKAHTPLPPCTQSLKLSHLGTLLLDLRALELRAAAQSDETNLSDDPDSNVPDRPHLEMFGDNFTGPPAFLPSAGFLLDKLAGFKYRKREDTVDVSTSQTSTLYHSSVAQAALPKTSTDTNTNTETPSLQESKSLPPCLRYTTTDGVWWEMALSLFTPAERTSIRSFETRMHTVMAGRRAFVTREGLLGVGPRSVDADCGDKTVYEVHVLRGAKVPYVLEKIEDDAEQEEVKDVDGKRPKRRIRNEWDMIPKYQVIGEA</sequence>
<protein>
    <submittedName>
        <fullName evidence="3">Heterokaryon incompatibility protein-domain-containing protein</fullName>
    </submittedName>
</protein>
<reference evidence="3" key="2">
    <citation type="submission" date="2023-05" db="EMBL/GenBank/DDBJ databases">
        <authorList>
            <consortium name="Lawrence Berkeley National Laboratory"/>
            <person name="Steindorff A."/>
            <person name="Hensen N."/>
            <person name="Bonometti L."/>
            <person name="Westerberg I."/>
            <person name="Brannstrom I.O."/>
            <person name="Guillou S."/>
            <person name="Cros-Aarteil S."/>
            <person name="Calhoun S."/>
            <person name="Haridas S."/>
            <person name="Kuo A."/>
            <person name="Mondo S."/>
            <person name="Pangilinan J."/>
            <person name="Riley R."/>
            <person name="Labutti K."/>
            <person name="Andreopoulos B."/>
            <person name="Lipzen A."/>
            <person name="Chen C."/>
            <person name="Yanf M."/>
            <person name="Daum C."/>
            <person name="Ng V."/>
            <person name="Clum A."/>
            <person name="Ohm R."/>
            <person name="Martin F."/>
            <person name="Silar P."/>
            <person name="Natvig D."/>
            <person name="Lalanne C."/>
            <person name="Gautier V."/>
            <person name="Ament-Velasquez S.L."/>
            <person name="Kruys A."/>
            <person name="Hutchinson M.I."/>
            <person name="Powell A.J."/>
            <person name="Barry K."/>
            <person name="Miller A.N."/>
            <person name="Grigoriev I.V."/>
            <person name="Debuchy R."/>
            <person name="Gladieux P."/>
            <person name="Thoren M.H."/>
            <person name="Johannesson H."/>
        </authorList>
    </citation>
    <scope>NUCLEOTIDE SEQUENCE</scope>
    <source>
        <strain evidence="3">PSN293</strain>
    </source>
</reference>
<feature type="domain" description="Heterokaryon incompatibility" evidence="2">
    <location>
        <begin position="174"/>
        <end position="332"/>
    </location>
</feature>
<reference evidence="3" key="1">
    <citation type="journal article" date="2023" name="Mol. Phylogenet. Evol.">
        <title>Genome-scale phylogeny and comparative genomics of the fungal order Sordariales.</title>
        <authorList>
            <person name="Hensen N."/>
            <person name="Bonometti L."/>
            <person name="Westerberg I."/>
            <person name="Brannstrom I.O."/>
            <person name="Guillou S."/>
            <person name="Cros-Aarteil S."/>
            <person name="Calhoun S."/>
            <person name="Haridas S."/>
            <person name="Kuo A."/>
            <person name="Mondo S."/>
            <person name="Pangilinan J."/>
            <person name="Riley R."/>
            <person name="LaButti K."/>
            <person name="Andreopoulos B."/>
            <person name="Lipzen A."/>
            <person name="Chen C."/>
            <person name="Yan M."/>
            <person name="Daum C."/>
            <person name="Ng V."/>
            <person name="Clum A."/>
            <person name="Steindorff A."/>
            <person name="Ohm R.A."/>
            <person name="Martin F."/>
            <person name="Silar P."/>
            <person name="Natvig D.O."/>
            <person name="Lalanne C."/>
            <person name="Gautier V."/>
            <person name="Ament-Velasquez S.L."/>
            <person name="Kruys A."/>
            <person name="Hutchinson M.I."/>
            <person name="Powell A.J."/>
            <person name="Barry K."/>
            <person name="Miller A.N."/>
            <person name="Grigoriev I.V."/>
            <person name="Debuchy R."/>
            <person name="Gladieux P."/>
            <person name="Hiltunen Thoren M."/>
            <person name="Johannesson H."/>
        </authorList>
    </citation>
    <scope>NUCLEOTIDE SEQUENCE</scope>
    <source>
        <strain evidence="3">PSN293</strain>
    </source>
</reference>
<evidence type="ECO:0000313" key="4">
    <source>
        <dbReference type="Proteomes" id="UP001301769"/>
    </source>
</evidence>
<proteinExistence type="predicted"/>
<name>A0AAN6Y5B3_9PEZI</name>
<comment type="caution">
    <text evidence="3">The sequence shown here is derived from an EMBL/GenBank/DDBJ whole genome shotgun (WGS) entry which is preliminary data.</text>
</comment>
<feature type="region of interest" description="Disordered" evidence="1">
    <location>
        <begin position="665"/>
        <end position="702"/>
    </location>
</feature>
<dbReference type="PANTHER" id="PTHR24148:SF73">
    <property type="entry name" value="HET DOMAIN PROTEIN (AFU_ORTHOLOGUE AFUA_8G01020)"/>
    <property type="match status" value="1"/>
</dbReference>
<gene>
    <name evidence="3" type="ORF">QBC37DRAFT_391105</name>
</gene>
<feature type="compositionally biased region" description="Basic and acidic residues" evidence="1">
    <location>
        <begin position="166"/>
        <end position="178"/>
    </location>
</feature>
<feature type="compositionally biased region" description="Low complexity" evidence="1">
    <location>
        <begin position="935"/>
        <end position="945"/>
    </location>
</feature>
<evidence type="ECO:0000256" key="1">
    <source>
        <dbReference type="SAM" id="MobiDB-lite"/>
    </source>
</evidence>
<feature type="region of interest" description="Disordered" evidence="1">
    <location>
        <begin position="156"/>
        <end position="178"/>
    </location>
</feature>
<feature type="compositionally biased region" description="Polar residues" evidence="1">
    <location>
        <begin position="686"/>
        <end position="700"/>
    </location>
</feature>
<dbReference type="Proteomes" id="UP001301769">
    <property type="component" value="Unassembled WGS sequence"/>
</dbReference>